<evidence type="ECO:0000313" key="14">
    <source>
        <dbReference type="EMBL" id="CAA9218629.1"/>
    </source>
</evidence>
<comment type="catalytic activity">
    <reaction evidence="1">
        <text>coproporphyrinogen III + 3 O2 = coproporphyrin III + 3 H2O2</text>
        <dbReference type="Rhea" id="RHEA:43436"/>
        <dbReference type="ChEBI" id="CHEBI:15379"/>
        <dbReference type="ChEBI" id="CHEBI:16240"/>
        <dbReference type="ChEBI" id="CHEBI:57309"/>
        <dbReference type="ChEBI" id="CHEBI:131725"/>
        <dbReference type="EC" id="1.3.3.15"/>
    </reaction>
    <physiologicalReaction direction="left-to-right" evidence="1">
        <dbReference type="Rhea" id="RHEA:43437"/>
    </physiologicalReaction>
</comment>
<dbReference type="InterPro" id="IPR002937">
    <property type="entry name" value="Amino_oxidase"/>
</dbReference>
<comment type="cofactor">
    <cofactor evidence="2 12">
        <name>FAD</name>
        <dbReference type="ChEBI" id="CHEBI:57692"/>
    </cofactor>
</comment>
<dbReference type="Pfam" id="PF01593">
    <property type="entry name" value="Amino_oxidase"/>
    <property type="match status" value="1"/>
</dbReference>
<dbReference type="GO" id="GO:0004729">
    <property type="term" value="F:oxygen-dependent protoporphyrinogen oxidase activity"/>
    <property type="evidence" value="ECO:0007669"/>
    <property type="project" value="UniProtKB-UniRule"/>
</dbReference>
<proteinExistence type="inferred from homology"/>
<gene>
    <name evidence="14" type="ORF">AVDCRST_MAG20-553</name>
</gene>
<dbReference type="UniPathway" id="UPA00252"/>
<evidence type="ECO:0000256" key="3">
    <source>
        <dbReference type="ARBA" id="ARBA00002185"/>
    </source>
</evidence>
<evidence type="ECO:0000256" key="6">
    <source>
        <dbReference type="ARBA" id="ARBA00012402"/>
    </source>
</evidence>
<evidence type="ECO:0000256" key="12">
    <source>
        <dbReference type="RuleBase" id="RU364052"/>
    </source>
</evidence>
<evidence type="ECO:0000256" key="10">
    <source>
        <dbReference type="ARBA" id="ARBA00023002"/>
    </source>
</evidence>
<dbReference type="EMBL" id="CADCSY010000024">
    <property type="protein sequence ID" value="CAA9218629.1"/>
    <property type="molecule type" value="Genomic_DNA"/>
</dbReference>
<evidence type="ECO:0000256" key="5">
    <source>
        <dbReference type="ARBA" id="ARBA00008310"/>
    </source>
</evidence>
<dbReference type="Gene3D" id="3.90.660.20">
    <property type="entry name" value="Protoporphyrinogen oxidase, mitochondrial, domain 2"/>
    <property type="match status" value="1"/>
</dbReference>
<evidence type="ECO:0000256" key="8">
    <source>
        <dbReference type="ARBA" id="ARBA00022630"/>
    </source>
</evidence>
<keyword evidence="8 12" id="KW-0285">Flavoprotein</keyword>
<evidence type="ECO:0000256" key="11">
    <source>
        <dbReference type="ARBA" id="ARBA00023133"/>
    </source>
</evidence>
<dbReference type="GO" id="GO:0006783">
    <property type="term" value="P:heme biosynthetic process"/>
    <property type="evidence" value="ECO:0007669"/>
    <property type="project" value="UniProtKB-UniRule"/>
</dbReference>
<dbReference type="InterPro" id="IPR036188">
    <property type="entry name" value="FAD/NAD-bd_sf"/>
</dbReference>
<keyword evidence="9 12" id="KW-0274">FAD</keyword>
<dbReference type="SUPFAM" id="SSF51905">
    <property type="entry name" value="FAD/NAD(P)-binding domain"/>
    <property type="match status" value="1"/>
</dbReference>
<evidence type="ECO:0000256" key="4">
    <source>
        <dbReference type="ARBA" id="ARBA00004744"/>
    </source>
</evidence>
<dbReference type="GO" id="GO:0005737">
    <property type="term" value="C:cytoplasm"/>
    <property type="evidence" value="ECO:0007669"/>
    <property type="project" value="UniProtKB-SubCell"/>
</dbReference>
<dbReference type="AlphaFoldDB" id="A0A6J4H9W9"/>
<protein>
    <recommendedName>
        <fullName evidence="7 12">Coproporphyrinogen III oxidase</fullName>
        <ecNumber evidence="6 12">1.3.3.15</ecNumber>
    </recommendedName>
</protein>
<evidence type="ECO:0000259" key="13">
    <source>
        <dbReference type="Pfam" id="PF01593"/>
    </source>
</evidence>
<dbReference type="PANTHER" id="PTHR42923:SF3">
    <property type="entry name" value="PROTOPORPHYRINOGEN OXIDASE"/>
    <property type="match status" value="1"/>
</dbReference>
<evidence type="ECO:0000256" key="1">
    <source>
        <dbReference type="ARBA" id="ARBA00001755"/>
    </source>
</evidence>
<dbReference type="InterPro" id="IPR004572">
    <property type="entry name" value="Protoporphyrinogen_oxidase"/>
</dbReference>
<evidence type="ECO:0000256" key="9">
    <source>
        <dbReference type="ARBA" id="ARBA00022827"/>
    </source>
</evidence>
<comment type="pathway">
    <text evidence="4 12">Porphyrin-containing compound metabolism; protoheme biosynthesis.</text>
</comment>
<dbReference type="Gene3D" id="3.50.50.60">
    <property type="entry name" value="FAD/NAD(P)-binding domain"/>
    <property type="match status" value="1"/>
</dbReference>
<organism evidence="14">
    <name type="scientific">uncultured Acidimicrobiales bacterium</name>
    <dbReference type="NCBI Taxonomy" id="310071"/>
    <lineage>
        <taxon>Bacteria</taxon>
        <taxon>Bacillati</taxon>
        <taxon>Actinomycetota</taxon>
        <taxon>Acidimicrobiia</taxon>
        <taxon>Acidimicrobiales</taxon>
        <taxon>environmental samples</taxon>
    </lineage>
</organism>
<comment type="function">
    <text evidence="3 12">Involved in coproporphyrin-dependent heme b biosynthesis. Catalyzes the oxidation of coproporphyrinogen III to coproporphyrin III.</text>
</comment>
<feature type="domain" description="Amine oxidase" evidence="13">
    <location>
        <begin position="10"/>
        <end position="462"/>
    </location>
</feature>
<keyword evidence="12" id="KW-0963">Cytoplasm</keyword>
<name>A0A6J4H9W9_9ACTN</name>
<dbReference type="EC" id="1.3.3.15" evidence="6 12"/>
<sequence length="468" mass="47885">MRVVVVGGGIAGLAAAHELADLPDVITTVVEGADRLGGKVHTAPFADADLDTGPDAFLARRPEAVQLCRELGILDRLEAPATGKAWLWVRGRLRPVPEATLLGVPTDVGAVARTGVLSPAGLARLAAAPLVTRRQRPLGPGEDRTIGQVVRRSLGDEVHERLVDPLVGGINAGNTDALSIDAVAPQLAAAARRSADLAAGAREVQAAAPAAPPGAPAPVFFGLPGGMARLVDALEARLVRAGVEVRTGSQVASLGRDGATWLARTAAGDDVRADAVVLAAPAPVSARLVRPFDEAVAATLGNIAHASVTLVALAWPREAVPRLPPGSGFLVPRGEGRLMTACSWSSSKWAHLAAPSGRVLLRVSAGRADDHRAGAMDDDELETRLRLELRDAMGIVATPSAVRITRWPDAFPQYAPGHLGRIAAAEATLSARHPGLVLAGAALRGVGIPACIGSGRAAARAVVAGVAA</sequence>
<evidence type="ECO:0000256" key="2">
    <source>
        <dbReference type="ARBA" id="ARBA00001974"/>
    </source>
</evidence>
<dbReference type="PANTHER" id="PTHR42923">
    <property type="entry name" value="PROTOPORPHYRINOGEN OXIDASE"/>
    <property type="match status" value="1"/>
</dbReference>
<accession>A0A6J4H9W9</accession>
<keyword evidence="11 12" id="KW-0350">Heme biosynthesis</keyword>
<reference evidence="14" key="1">
    <citation type="submission" date="2020-02" db="EMBL/GenBank/DDBJ databases">
        <authorList>
            <person name="Meier V. D."/>
        </authorList>
    </citation>
    <scope>NUCLEOTIDE SEQUENCE</scope>
    <source>
        <strain evidence="14">AVDCRST_MAG20</strain>
    </source>
</reference>
<keyword evidence="10 12" id="KW-0560">Oxidoreductase</keyword>
<evidence type="ECO:0000256" key="7">
    <source>
        <dbReference type="ARBA" id="ARBA00019046"/>
    </source>
</evidence>
<comment type="subcellular location">
    <subcellularLocation>
        <location evidence="12">Cytoplasm</location>
    </subcellularLocation>
</comment>
<dbReference type="SUPFAM" id="SSF54373">
    <property type="entry name" value="FAD-linked reductases, C-terminal domain"/>
    <property type="match status" value="1"/>
</dbReference>
<dbReference type="Gene3D" id="1.10.3110.10">
    <property type="entry name" value="protoporphyrinogen ix oxidase, domain 3"/>
    <property type="match status" value="1"/>
</dbReference>
<dbReference type="NCBIfam" id="TIGR00562">
    <property type="entry name" value="proto_IX_ox"/>
    <property type="match status" value="1"/>
</dbReference>
<dbReference type="InterPro" id="IPR050464">
    <property type="entry name" value="Zeta_carotene_desat/Oxidored"/>
</dbReference>
<comment type="similarity">
    <text evidence="5 12">Belongs to the protoporphyrinogen/coproporphyrinogen oxidase family. Coproporphyrinogen III oxidase subfamily.</text>
</comment>